<dbReference type="OrthoDB" id="9812221at2"/>
<dbReference type="EMBL" id="RCZC01000002">
    <property type="protein sequence ID" value="TPG54303.1"/>
    <property type="molecule type" value="Genomic_DNA"/>
</dbReference>
<dbReference type="Gene3D" id="1.20.1250.20">
    <property type="entry name" value="MFS general substrate transporter like domains"/>
    <property type="match status" value="1"/>
</dbReference>
<feature type="transmembrane region" description="Helical" evidence="7">
    <location>
        <begin position="14"/>
        <end position="37"/>
    </location>
</feature>
<dbReference type="GO" id="GO:0022857">
    <property type="term" value="F:transmembrane transporter activity"/>
    <property type="evidence" value="ECO:0007669"/>
    <property type="project" value="InterPro"/>
</dbReference>
<dbReference type="AlphaFoldDB" id="A0A502FZI8"/>
<feature type="transmembrane region" description="Helical" evidence="7">
    <location>
        <begin position="371"/>
        <end position="390"/>
    </location>
</feature>
<evidence type="ECO:0000259" key="8">
    <source>
        <dbReference type="PROSITE" id="PS50850"/>
    </source>
</evidence>
<dbReference type="CDD" id="cd17473">
    <property type="entry name" value="MFS_arabinose_efflux_permease_like"/>
    <property type="match status" value="1"/>
</dbReference>
<feature type="transmembrane region" description="Helical" evidence="7">
    <location>
        <begin position="83"/>
        <end position="103"/>
    </location>
</feature>
<dbReference type="InterPro" id="IPR020846">
    <property type="entry name" value="MFS_dom"/>
</dbReference>
<keyword evidence="4 7" id="KW-0812">Transmembrane</keyword>
<feature type="transmembrane region" description="Helical" evidence="7">
    <location>
        <begin position="274"/>
        <end position="294"/>
    </location>
</feature>
<dbReference type="PANTHER" id="PTHR23517">
    <property type="entry name" value="RESISTANCE PROTEIN MDTM, PUTATIVE-RELATED-RELATED"/>
    <property type="match status" value="1"/>
</dbReference>
<dbReference type="GO" id="GO:0005886">
    <property type="term" value="C:plasma membrane"/>
    <property type="evidence" value="ECO:0007669"/>
    <property type="project" value="UniProtKB-SubCell"/>
</dbReference>
<dbReference type="Pfam" id="PF07690">
    <property type="entry name" value="MFS_1"/>
    <property type="match status" value="1"/>
</dbReference>
<evidence type="ECO:0000256" key="4">
    <source>
        <dbReference type="ARBA" id="ARBA00022692"/>
    </source>
</evidence>
<dbReference type="PROSITE" id="PS50850">
    <property type="entry name" value="MFS"/>
    <property type="match status" value="1"/>
</dbReference>
<evidence type="ECO:0000256" key="1">
    <source>
        <dbReference type="ARBA" id="ARBA00004651"/>
    </source>
</evidence>
<keyword evidence="2" id="KW-0813">Transport</keyword>
<name>A0A502FZI8_9SPHN</name>
<dbReference type="InterPro" id="IPR005829">
    <property type="entry name" value="Sugar_transporter_CS"/>
</dbReference>
<feature type="transmembrane region" description="Helical" evidence="7">
    <location>
        <begin position="249"/>
        <end position="267"/>
    </location>
</feature>
<evidence type="ECO:0000256" key="7">
    <source>
        <dbReference type="SAM" id="Phobius"/>
    </source>
</evidence>
<keyword evidence="10" id="KW-1185">Reference proteome</keyword>
<keyword evidence="3" id="KW-1003">Cell membrane</keyword>
<evidence type="ECO:0000256" key="3">
    <source>
        <dbReference type="ARBA" id="ARBA00022475"/>
    </source>
</evidence>
<sequence length="399" mass="42271">MTVAERQAGTLQGVLLLLPITMAVMGLIILVPVLPGMMAHFRDVPGVDYLIPLMLTLPALCVALLSPVAGVVVDFFGRRKTCIGALVIYAGVGILPIFLQSLIEIIISRVVLGAMEALIVISSTTLIADYFHGREREKWLANQTAVASLASIVLALLGGALGSFGWRAAFAAYGVSILFAVALMLWTWEPRKSDEPLDEAPVLGARFPWATIAPISLLAIFGGAMFFTMQIQVSSMLSGYYDIRSPGAIGLYSGLAGLSVAGGTLLYRQVTARLMIPVQLLIAFALLGISYVAMNHAPTAQIFTGTLIVNQVGSGMLLPALVVWAMGRLPFEVRGRGTGLFMSGWWLGQPLGSQAVAFLRGQNDGNLPATLQILGILCLIAAAVALVGALRGSPRRQLA</sequence>
<gene>
    <name evidence="9" type="ORF">EAH76_06390</name>
</gene>
<feature type="domain" description="Major facilitator superfamily (MFS) profile" evidence="8">
    <location>
        <begin position="12"/>
        <end position="393"/>
    </location>
</feature>
<comment type="subcellular location">
    <subcellularLocation>
        <location evidence="1">Cell membrane</location>
        <topology evidence="1">Multi-pass membrane protein</topology>
    </subcellularLocation>
</comment>
<evidence type="ECO:0000256" key="2">
    <source>
        <dbReference type="ARBA" id="ARBA00022448"/>
    </source>
</evidence>
<dbReference type="InterPro" id="IPR036259">
    <property type="entry name" value="MFS_trans_sf"/>
</dbReference>
<comment type="caution">
    <text evidence="9">The sequence shown here is derived from an EMBL/GenBank/DDBJ whole genome shotgun (WGS) entry which is preliminary data.</text>
</comment>
<feature type="transmembrane region" description="Helical" evidence="7">
    <location>
        <begin position="170"/>
        <end position="188"/>
    </location>
</feature>
<proteinExistence type="predicted"/>
<feature type="transmembrane region" description="Helical" evidence="7">
    <location>
        <begin position="209"/>
        <end position="229"/>
    </location>
</feature>
<organism evidence="9 10">
    <name type="scientific">Sphingomonas glacialis</name>
    <dbReference type="NCBI Taxonomy" id="658225"/>
    <lineage>
        <taxon>Bacteria</taxon>
        <taxon>Pseudomonadati</taxon>
        <taxon>Pseudomonadota</taxon>
        <taxon>Alphaproteobacteria</taxon>
        <taxon>Sphingomonadales</taxon>
        <taxon>Sphingomonadaceae</taxon>
        <taxon>Sphingomonas</taxon>
    </lineage>
</organism>
<protein>
    <submittedName>
        <fullName evidence="9">MFS transporter</fullName>
    </submittedName>
</protein>
<keyword evidence="6 7" id="KW-0472">Membrane</keyword>
<feature type="transmembrane region" description="Helical" evidence="7">
    <location>
        <begin position="144"/>
        <end position="164"/>
    </location>
</feature>
<evidence type="ECO:0000313" key="9">
    <source>
        <dbReference type="EMBL" id="TPG54303.1"/>
    </source>
</evidence>
<reference evidence="9 10" key="1">
    <citation type="journal article" date="2019" name="Environ. Microbiol.">
        <title>Species interactions and distinct microbial communities in high Arctic permafrost affected cryosols are associated with the CH4 and CO2 gas fluxes.</title>
        <authorList>
            <person name="Altshuler I."/>
            <person name="Hamel J."/>
            <person name="Turney S."/>
            <person name="Magnuson E."/>
            <person name="Levesque R."/>
            <person name="Greer C."/>
            <person name="Whyte L.G."/>
        </authorList>
    </citation>
    <scope>NUCLEOTIDE SEQUENCE [LARGE SCALE GENOMIC DNA]</scope>
    <source>
        <strain evidence="9 10">E6.1</strain>
    </source>
</reference>
<evidence type="ECO:0000313" key="10">
    <source>
        <dbReference type="Proteomes" id="UP000319931"/>
    </source>
</evidence>
<dbReference type="Proteomes" id="UP000319931">
    <property type="component" value="Unassembled WGS sequence"/>
</dbReference>
<evidence type="ECO:0000256" key="5">
    <source>
        <dbReference type="ARBA" id="ARBA00022989"/>
    </source>
</evidence>
<keyword evidence="5 7" id="KW-1133">Transmembrane helix</keyword>
<evidence type="ECO:0000256" key="6">
    <source>
        <dbReference type="ARBA" id="ARBA00023136"/>
    </source>
</evidence>
<dbReference type="InterPro" id="IPR050171">
    <property type="entry name" value="MFS_Transporters"/>
</dbReference>
<dbReference type="RefSeq" id="WP_140849278.1">
    <property type="nucleotide sequence ID" value="NZ_RCZC01000002.1"/>
</dbReference>
<dbReference type="InterPro" id="IPR011701">
    <property type="entry name" value="MFS"/>
</dbReference>
<feature type="transmembrane region" description="Helical" evidence="7">
    <location>
        <begin position="49"/>
        <end position="76"/>
    </location>
</feature>
<accession>A0A502FZI8</accession>
<feature type="transmembrane region" description="Helical" evidence="7">
    <location>
        <begin position="300"/>
        <end position="327"/>
    </location>
</feature>
<dbReference type="SUPFAM" id="SSF103473">
    <property type="entry name" value="MFS general substrate transporter"/>
    <property type="match status" value="1"/>
</dbReference>
<dbReference type="PROSITE" id="PS00216">
    <property type="entry name" value="SUGAR_TRANSPORT_1"/>
    <property type="match status" value="1"/>
</dbReference>